<proteinExistence type="predicted"/>
<evidence type="ECO:0000313" key="1">
    <source>
        <dbReference type="EMBL" id="MEL1245938.1"/>
    </source>
</evidence>
<dbReference type="EMBL" id="JBBYHR010000010">
    <property type="protein sequence ID" value="MEL1245938.1"/>
    <property type="molecule type" value="Genomic_DNA"/>
</dbReference>
<protein>
    <submittedName>
        <fullName evidence="1">Uncharacterized protein</fullName>
    </submittedName>
</protein>
<name>A0ABU9I0I5_9FLAO</name>
<reference evidence="1 2" key="1">
    <citation type="submission" date="2024-04" db="EMBL/GenBank/DDBJ databases">
        <title>Flavobacterium sp. DGU11 16S ribosomal RNA gene Genome sequencing and assembly.</title>
        <authorList>
            <person name="Park S."/>
        </authorList>
    </citation>
    <scope>NUCLEOTIDE SEQUENCE [LARGE SCALE GENOMIC DNA]</scope>
    <source>
        <strain evidence="1 2">DGU11</strain>
    </source>
</reference>
<sequence length="137" mass="14968">MTRFPLTTEGVAAFCAKVYKYDDSRLQSTAGEAAADPRAFLASRFELLVEQLEFIRGLDAAFMQIFGWGLATALLGRMPISYRPVVDILKEGQKNAYAMITSQLRGHCSGTSITVEGRLAFLFGFGTRSSAQSLSLT</sequence>
<comment type="caution">
    <text evidence="1">The sequence shown here is derived from an EMBL/GenBank/DDBJ whole genome shotgun (WGS) entry which is preliminary data.</text>
</comment>
<keyword evidence="2" id="KW-1185">Reference proteome</keyword>
<gene>
    <name evidence="1" type="ORF">AAEO56_16820</name>
</gene>
<dbReference type="RefSeq" id="WP_341698235.1">
    <property type="nucleotide sequence ID" value="NZ_JBBYHR010000010.1"/>
</dbReference>
<accession>A0ABU9I0I5</accession>
<dbReference type="Proteomes" id="UP001464555">
    <property type="component" value="Unassembled WGS sequence"/>
</dbReference>
<organism evidence="1 2">
    <name type="scientific">Flavobacterium arundinis</name>
    <dbReference type="NCBI Taxonomy" id="3139143"/>
    <lineage>
        <taxon>Bacteria</taxon>
        <taxon>Pseudomonadati</taxon>
        <taxon>Bacteroidota</taxon>
        <taxon>Flavobacteriia</taxon>
        <taxon>Flavobacteriales</taxon>
        <taxon>Flavobacteriaceae</taxon>
        <taxon>Flavobacterium</taxon>
    </lineage>
</organism>
<evidence type="ECO:0000313" key="2">
    <source>
        <dbReference type="Proteomes" id="UP001464555"/>
    </source>
</evidence>